<comment type="caution">
    <text evidence="3">The sequence shown here is derived from an EMBL/GenBank/DDBJ whole genome shotgun (WGS) entry which is preliminary data.</text>
</comment>
<gene>
    <name evidence="3" type="ORF">LPLAT_LOCUS5412</name>
</gene>
<protein>
    <recommendedName>
        <fullName evidence="2">Myb/SANT-like DNA-binding domain-containing protein</fullName>
    </recommendedName>
</protein>
<feature type="region of interest" description="Disordered" evidence="1">
    <location>
        <begin position="71"/>
        <end position="111"/>
    </location>
</feature>
<accession>A0AAV2MWM8</accession>
<evidence type="ECO:0000256" key="1">
    <source>
        <dbReference type="SAM" id="MobiDB-lite"/>
    </source>
</evidence>
<feature type="compositionally biased region" description="Polar residues" evidence="1">
    <location>
        <begin position="72"/>
        <end position="95"/>
    </location>
</feature>
<proteinExistence type="predicted"/>
<dbReference type="Pfam" id="PF13837">
    <property type="entry name" value="Myb_DNA-bind_4"/>
    <property type="match status" value="1"/>
</dbReference>
<dbReference type="Gene3D" id="1.10.10.60">
    <property type="entry name" value="Homeodomain-like"/>
    <property type="match status" value="1"/>
</dbReference>
<evidence type="ECO:0000259" key="2">
    <source>
        <dbReference type="Pfam" id="PF13837"/>
    </source>
</evidence>
<dbReference type="PANTHER" id="PTHR47595:SF1">
    <property type="entry name" value="MYB_SANT-LIKE DNA-BINDING DOMAIN-CONTAINING PROTEIN"/>
    <property type="match status" value="1"/>
</dbReference>
<evidence type="ECO:0000313" key="4">
    <source>
        <dbReference type="Proteomes" id="UP001497644"/>
    </source>
</evidence>
<dbReference type="InterPro" id="IPR044822">
    <property type="entry name" value="Myb_DNA-bind_4"/>
</dbReference>
<organism evidence="3 4">
    <name type="scientific">Lasius platythorax</name>
    <dbReference type="NCBI Taxonomy" id="488582"/>
    <lineage>
        <taxon>Eukaryota</taxon>
        <taxon>Metazoa</taxon>
        <taxon>Ecdysozoa</taxon>
        <taxon>Arthropoda</taxon>
        <taxon>Hexapoda</taxon>
        <taxon>Insecta</taxon>
        <taxon>Pterygota</taxon>
        <taxon>Neoptera</taxon>
        <taxon>Endopterygota</taxon>
        <taxon>Hymenoptera</taxon>
        <taxon>Apocrita</taxon>
        <taxon>Aculeata</taxon>
        <taxon>Formicoidea</taxon>
        <taxon>Formicidae</taxon>
        <taxon>Formicinae</taxon>
        <taxon>Lasius</taxon>
        <taxon>Lasius</taxon>
    </lineage>
</organism>
<dbReference type="Proteomes" id="UP001497644">
    <property type="component" value="Unassembled WGS sequence"/>
</dbReference>
<name>A0AAV2MWM8_9HYME</name>
<feature type="domain" description="Myb/SANT-like DNA-binding" evidence="2">
    <location>
        <begin position="3"/>
        <end position="63"/>
    </location>
</feature>
<reference evidence="3" key="1">
    <citation type="submission" date="2024-04" db="EMBL/GenBank/DDBJ databases">
        <authorList>
            <consortium name="Molecular Ecology Group"/>
        </authorList>
    </citation>
    <scope>NUCLEOTIDE SEQUENCE</scope>
</reference>
<dbReference type="PANTHER" id="PTHR47595">
    <property type="entry name" value="HEAT SHOCK 70 KDA PROTEIN 14"/>
    <property type="match status" value="1"/>
</dbReference>
<keyword evidence="4" id="KW-1185">Reference proteome</keyword>
<dbReference type="EMBL" id="CAXIPU020000435">
    <property type="protein sequence ID" value="CAL1672001.1"/>
    <property type="molecule type" value="Genomic_DNA"/>
</dbReference>
<evidence type="ECO:0000313" key="3">
    <source>
        <dbReference type="EMBL" id="CAL1672001.1"/>
    </source>
</evidence>
<dbReference type="AlphaFoldDB" id="A0AAV2MWM8"/>
<sequence>MSQKKVWALIAAEMEKHGHKVSGPQCLSKFSGLKKTYKAIKDNNKKSGAGTKTWPYFSHMDNLLNSKPYMSPLTTVSSTGKQTEAQSEHSTSSAKSLEEEKPSVHKKPRQMSVEKLLDDLKTDRKMAEEAMEKRHKENVDLRRQLLSSFEKMIDILNKK</sequence>